<dbReference type="Gene3D" id="3.40.50.280">
    <property type="entry name" value="Cobalamin-binding domain"/>
    <property type="match status" value="1"/>
</dbReference>
<accession>A0AAU8JSQ4</accession>
<dbReference type="RefSeq" id="WP_354637926.1">
    <property type="nucleotide sequence ID" value="NZ_CP159872.1"/>
</dbReference>
<dbReference type="Pfam" id="PF13411">
    <property type="entry name" value="MerR_1"/>
    <property type="match status" value="1"/>
</dbReference>
<dbReference type="InterPro" id="IPR009061">
    <property type="entry name" value="DNA-bd_dom_put_sf"/>
</dbReference>
<dbReference type="Gene3D" id="1.10.1660.10">
    <property type="match status" value="1"/>
</dbReference>
<gene>
    <name evidence="3" type="ORF">ABWK59_04145</name>
</gene>
<dbReference type="KEGG" id="kcm:ABWK59_04145"/>
<feature type="region of interest" description="Disordered" evidence="1">
    <location>
        <begin position="58"/>
        <end position="109"/>
    </location>
</feature>
<dbReference type="SMART" id="SM00422">
    <property type="entry name" value="HTH_MERR"/>
    <property type="match status" value="1"/>
</dbReference>
<dbReference type="InterPro" id="IPR036594">
    <property type="entry name" value="Meth_synthase_dom"/>
</dbReference>
<dbReference type="Pfam" id="PF02607">
    <property type="entry name" value="B12-binding_2"/>
    <property type="match status" value="1"/>
</dbReference>
<dbReference type="InterPro" id="IPR003759">
    <property type="entry name" value="Cbl-bd_cap"/>
</dbReference>
<evidence type="ECO:0000259" key="2">
    <source>
        <dbReference type="PROSITE" id="PS50937"/>
    </source>
</evidence>
<dbReference type="PROSITE" id="PS50937">
    <property type="entry name" value="HTH_MERR_2"/>
    <property type="match status" value="1"/>
</dbReference>
<dbReference type="EMBL" id="CP159872">
    <property type="protein sequence ID" value="XCM78183.1"/>
    <property type="molecule type" value="Genomic_DNA"/>
</dbReference>
<reference evidence="3" key="1">
    <citation type="submission" date="2024-06" db="EMBL/GenBank/DDBJ databases">
        <title>The genome sequences of Kitasatospora sp. strain HUAS MG31.</title>
        <authorList>
            <person name="Mo P."/>
        </authorList>
    </citation>
    <scope>NUCLEOTIDE SEQUENCE</scope>
    <source>
        <strain evidence="3">HUAS MG31</strain>
    </source>
</reference>
<organism evidence="3">
    <name type="scientific">Kitasatospora camelliae</name>
    <dbReference type="NCBI Taxonomy" id="3156397"/>
    <lineage>
        <taxon>Bacteria</taxon>
        <taxon>Bacillati</taxon>
        <taxon>Actinomycetota</taxon>
        <taxon>Actinomycetes</taxon>
        <taxon>Kitasatosporales</taxon>
        <taxon>Streptomycetaceae</taxon>
        <taxon>Kitasatospora</taxon>
    </lineage>
</organism>
<dbReference type="Gene3D" id="1.10.1240.10">
    <property type="entry name" value="Methionine synthase domain"/>
    <property type="match status" value="1"/>
</dbReference>
<evidence type="ECO:0000313" key="3">
    <source>
        <dbReference type="EMBL" id="XCM78183.1"/>
    </source>
</evidence>
<name>A0AAU8JSQ4_9ACTN</name>
<dbReference type="SUPFAM" id="SSF46955">
    <property type="entry name" value="Putative DNA-binding domain"/>
    <property type="match status" value="1"/>
</dbReference>
<feature type="domain" description="HTH merR-type" evidence="2">
    <location>
        <begin position="1"/>
        <end position="64"/>
    </location>
</feature>
<evidence type="ECO:0000256" key="1">
    <source>
        <dbReference type="SAM" id="MobiDB-lite"/>
    </source>
</evidence>
<sequence>MARRLGVSPTTVRSWERRYGIGPALREAGHHRRWSPQDLAVLEAMCRLTARGVPPAEAARLARDGSDGRAALDRAPSGRSDAATPVGGVEPGDPGEFGEFGEPDAVDVPDAPAAAEAPAQVPGGANALPVGPVRPECRGLARAAVRLDSGEVARILRQVVDDLGAVTAWTEVMMPALRAAGRKWAAEGERYVEVEHLLSWHVSTALRRVADRPGPARPGPPALLAGMPAELHGLPLEAVAAGLAERGLPYRMFGPAVPAEALLEAVRRTGPAAVMVWSQSRHTADRVLARRAAETAWGGRGARARPVVLTAGPGWAGHRTAAGMLRPRDLAGALDQLERLLTW</sequence>
<dbReference type="AlphaFoldDB" id="A0AAU8JSQ4"/>
<feature type="compositionally biased region" description="Basic and acidic residues" evidence="1">
    <location>
        <begin position="60"/>
        <end position="72"/>
    </location>
</feature>
<proteinExistence type="predicted"/>
<dbReference type="GO" id="GO:0003677">
    <property type="term" value="F:DNA binding"/>
    <property type="evidence" value="ECO:0007669"/>
    <property type="project" value="InterPro"/>
</dbReference>
<dbReference type="GO" id="GO:0006355">
    <property type="term" value="P:regulation of DNA-templated transcription"/>
    <property type="evidence" value="ECO:0007669"/>
    <property type="project" value="InterPro"/>
</dbReference>
<feature type="compositionally biased region" description="Low complexity" evidence="1">
    <location>
        <begin position="85"/>
        <end position="94"/>
    </location>
</feature>
<protein>
    <submittedName>
        <fullName evidence="3">MerR family transcriptional regulator</fullName>
    </submittedName>
</protein>
<dbReference type="InterPro" id="IPR000551">
    <property type="entry name" value="MerR-type_HTH_dom"/>
</dbReference>